<feature type="transmembrane region" description="Helical" evidence="8">
    <location>
        <begin position="70"/>
        <end position="89"/>
    </location>
</feature>
<feature type="transmembrane region" description="Helical" evidence="8">
    <location>
        <begin position="121"/>
        <end position="140"/>
    </location>
</feature>
<keyword evidence="2" id="KW-1003">Cell membrane</keyword>
<organism evidence="9 10">
    <name type="scientific">Desulfovibrio subterraneus</name>
    <dbReference type="NCBI Taxonomy" id="2718620"/>
    <lineage>
        <taxon>Bacteria</taxon>
        <taxon>Pseudomonadati</taxon>
        <taxon>Thermodesulfobacteriota</taxon>
        <taxon>Desulfovibrionia</taxon>
        <taxon>Desulfovibrionales</taxon>
        <taxon>Desulfovibrionaceae</taxon>
        <taxon>Desulfovibrio</taxon>
    </lineage>
</organism>
<protein>
    <submittedName>
        <fullName evidence="9">Exosortase</fullName>
    </submittedName>
</protein>
<sequence length="284" mass="31341">MRGISVAARHEYSWVLLPLLAMVFMYFGIVGGMVDDWINDENYSHGFMIPGIAAFFLWRSRNELAACPSAPSYWGLLPLLLGGTMYLAGTVVQEYFLMRSSLIVILTGTIWLLLGFRMLRLMALPVGYLIFMVPLPYTVYNSMAFPLKLFVTRVSVYLLKLTGLPVMREGNVIIFPNITLEVVEACSGMRSLVSLVAMGVAYAFIALKHPWQRVLLVLGTVPIAVASNVLRVYGTGVLSRYYGAAAAEGFFHEFAGIAVFLVALAGLILFGTLLNVVGRRIHAK</sequence>
<evidence type="ECO:0000256" key="3">
    <source>
        <dbReference type="ARBA" id="ARBA00022670"/>
    </source>
</evidence>
<keyword evidence="3" id="KW-0645">Protease</keyword>
<dbReference type="GO" id="GO:0008233">
    <property type="term" value="F:peptidase activity"/>
    <property type="evidence" value="ECO:0007669"/>
    <property type="project" value="UniProtKB-KW"/>
</dbReference>
<keyword evidence="7 8" id="KW-0472">Membrane</keyword>
<feature type="transmembrane region" description="Helical" evidence="8">
    <location>
        <begin position="214"/>
        <end position="234"/>
    </location>
</feature>
<dbReference type="NCBIfam" id="TIGR03109">
    <property type="entry name" value="exosort_XrtA"/>
    <property type="match status" value="1"/>
</dbReference>
<evidence type="ECO:0000256" key="7">
    <source>
        <dbReference type="ARBA" id="ARBA00023136"/>
    </source>
</evidence>
<accession>A0A7J0BHN9</accession>
<evidence type="ECO:0000256" key="5">
    <source>
        <dbReference type="ARBA" id="ARBA00022801"/>
    </source>
</evidence>
<feature type="transmembrane region" description="Helical" evidence="8">
    <location>
        <begin position="42"/>
        <end position="58"/>
    </location>
</feature>
<dbReference type="NCBIfam" id="TIGR02602">
    <property type="entry name" value="8TM_EpsH"/>
    <property type="match status" value="1"/>
</dbReference>
<dbReference type="InterPro" id="IPR017540">
    <property type="entry name" value="Exosortase-1"/>
</dbReference>
<dbReference type="InterPro" id="IPR013426">
    <property type="entry name" value="EpsH-like"/>
</dbReference>
<keyword evidence="6 8" id="KW-1133">Transmembrane helix</keyword>
<evidence type="ECO:0000256" key="2">
    <source>
        <dbReference type="ARBA" id="ARBA00022475"/>
    </source>
</evidence>
<dbReference type="Proteomes" id="UP000503840">
    <property type="component" value="Unassembled WGS sequence"/>
</dbReference>
<evidence type="ECO:0000313" key="10">
    <source>
        <dbReference type="Proteomes" id="UP000503840"/>
    </source>
</evidence>
<feature type="transmembrane region" description="Helical" evidence="8">
    <location>
        <begin position="254"/>
        <end position="277"/>
    </location>
</feature>
<evidence type="ECO:0000313" key="9">
    <source>
        <dbReference type="EMBL" id="GFM33197.1"/>
    </source>
</evidence>
<feature type="transmembrane region" description="Helical" evidence="8">
    <location>
        <begin position="12"/>
        <end position="30"/>
    </location>
</feature>
<keyword evidence="4 8" id="KW-0812">Transmembrane</keyword>
<evidence type="ECO:0000256" key="8">
    <source>
        <dbReference type="SAM" id="Phobius"/>
    </source>
</evidence>
<proteinExistence type="predicted"/>
<dbReference type="InterPro" id="IPR026392">
    <property type="entry name" value="Exo/Archaeosortase_dom"/>
</dbReference>
<dbReference type="GO" id="GO:0005886">
    <property type="term" value="C:plasma membrane"/>
    <property type="evidence" value="ECO:0007669"/>
    <property type="project" value="UniProtKB-SubCell"/>
</dbReference>
<dbReference type="Pfam" id="PF09721">
    <property type="entry name" value="Exosortase_EpsH"/>
    <property type="match status" value="1"/>
</dbReference>
<feature type="transmembrane region" description="Helical" evidence="8">
    <location>
        <begin position="95"/>
        <end position="114"/>
    </location>
</feature>
<reference evidence="9 10" key="1">
    <citation type="submission" date="2020-05" db="EMBL/GenBank/DDBJ databases">
        <title>Draft genome sequence of Desulfovibrio sp. strain HN2T.</title>
        <authorList>
            <person name="Ueno A."/>
            <person name="Tamazawa S."/>
            <person name="Tamamura S."/>
            <person name="Murakami T."/>
            <person name="Kiyama T."/>
            <person name="Inomata H."/>
            <person name="Amano Y."/>
            <person name="Miyakawa K."/>
            <person name="Tamaki H."/>
            <person name="Naganuma T."/>
            <person name="Kaneko K."/>
        </authorList>
    </citation>
    <scope>NUCLEOTIDE SEQUENCE [LARGE SCALE GENOMIC DNA]</scope>
    <source>
        <strain evidence="9 10">HN2</strain>
    </source>
</reference>
<dbReference type="GO" id="GO:0006508">
    <property type="term" value="P:proteolysis"/>
    <property type="evidence" value="ECO:0007669"/>
    <property type="project" value="UniProtKB-KW"/>
</dbReference>
<name>A0A7J0BHN9_9BACT</name>
<comment type="caution">
    <text evidence="9">The sequence shown here is derived from an EMBL/GenBank/DDBJ whole genome shotgun (WGS) entry which is preliminary data.</text>
</comment>
<dbReference type="NCBIfam" id="TIGR04178">
    <property type="entry name" value="exo_archaeo"/>
    <property type="match status" value="1"/>
</dbReference>
<comment type="subcellular location">
    <subcellularLocation>
        <location evidence="1">Cell membrane</location>
        <topology evidence="1">Multi-pass membrane protein</topology>
    </subcellularLocation>
</comment>
<dbReference type="InterPro" id="IPR019127">
    <property type="entry name" value="Exosortase"/>
</dbReference>
<dbReference type="AlphaFoldDB" id="A0A7J0BHN9"/>
<dbReference type="EMBL" id="BLVO01000013">
    <property type="protein sequence ID" value="GFM33197.1"/>
    <property type="molecule type" value="Genomic_DNA"/>
</dbReference>
<gene>
    <name evidence="9" type="ORF">DSM101010T_15620</name>
</gene>
<evidence type="ECO:0000256" key="4">
    <source>
        <dbReference type="ARBA" id="ARBA00022692"/>
    </source>
</evidence>
<feature type="transmembrane region" description="Helical" evidence="8">
    <location>
        <begin position="189"/>
        <end position="207"/>
    </location>
</feature>
<evidence type="ECO:0000256" key="6">
    <source>
        <dbReference type="ARBA" id="ARBA00022989"/>
    </source>
</evidence>
<keyword evidence="5" id="KW-0378">Hydrolase</keyword>
<evidence type="ECO:0000256" key="1">
    <source>
        <dbReference type="ARBA" id="ARBA00004651"/>
    </source>
</evidence>
<keyword evidence="10" id="KW-1185">Reference proteome</keyword>